<dbReference type="Proteomes" id="UP001642900">
    <property type="component" value="Unassembled WGS sequence"/>
</dbReference>
<sequence>MKKFLLTASAAALALAASAGYAAARDQVKVVGSSTVFPYSQAAAEEFANKSGNPAPVVESTGTGGGFKAFCGGVGPDFADITGASRAIKESEVKLCADNGVTDITEALIGYDGLSIAHASSAPDMDLTEEQIFKALAAELPDGKGGFVANPNKKWSDIDASLPSVDIIAFGPPPTSGTRDAFVELVMHDGCKDLPGMADLKKADEDKWNEVCSRMRQDGPFVEAGENDNLIVQRLESDPNAVGIFGYSFLYENSDKLKAVKVAGVAPDFDTIADASYPVSRPIYFYIKNAHRDVIPNMNEFLMEYVSDAALGADGYLPERGLTPLSDEKRAEVQKAVTEAKKLGS</sequence>
<proteinExistence type="predicted"/>
<feature type="domain" description="PBP" evidence="3">
    <location>
        <begin position="18"/>
        <end position="308"/>
    </location>
</feature>
<dbReference type="InterPro" id="IPR024370">
    <property type="entry name" value="PBP_domain"/>
</dbReference>
<evidence type="ECO:0000256" key="1">
    <source>
        <dbReference type="ARBA" id="ARBA00022729"/>
    </source>
</evidence>
<evidence type="ECO:0000313" key="4">
    <source>
        <dbReference type="EMBL" id="NGO51887.1"/>
    </source>
</evidence>
<evidence type="ECO:0000259" key="3">
    <source>
        <dbReference type="Pfam" id="PF12849"/>
    </source>
</evidence>
<evidence type="ECO:0000256" key="2">
    <source>
        <dbReference type="SAM" id="SignalP"/>
    </source>
</evidence>
<reference evidence="4 5" key="1">
    <citation type="submission" date="2020-02" db="EMBL/GenBank/DDBJ databases">
        <title>Genome sequence of strain CCNWXJ40-4.</title>
        <authorList>
            <person name="Gao J."/>
            <person name="Sun J."/>
        </authorList>
    </citation>
    <scope>NUCLEOTIDE SEQUENCE [LARGE SCALE GENOMIC DNA]</scope>
    <source>
        <strain evidence="4 5">CCNWXJ 40-4</strain>
    </source>
</reference>
<dbReference type="AlphaFoldDB" id="A0A6G4WCP2"/>
<dbReference type="Gene3D" id="3.40.190.10">
    <property type="entry name" value="Periplasmic binding protein-like II"/>
    <property type="match status" value="2"/>
</dbReference>
<keyword evidence="5" id="KW-1185">Reference proteome</keyword>
<dbReference type="SUPFAM" id="SSF53850">
    <property type="entry name" value="Periplasmic binding protein-like II"/>
    <property type="match status" value="1"/>
</dbReference>
<dbReference type="Pfam" id="PF12849">
    <property type="entry name" value="PBP_like_2"/>
    <property type="match status" value="1"/>
</dbReference>
<dbReference type="InterPro" id="IPR050811">
    <property type="entry name" value="Phosphate_ABC_transporter"/>
</dbReference>
<feature type="chain" id="PRO_5026290486" evidence="2">
    <location>
        <begin position="25"/>
        <end position="345"/>
    </location>
</feature>
<dbReference type="PANTHER" id="PTHR30570:SF1">
    <property type="entry name" value="PHOSPHATE-BINDING PROTEIN PSTS"/>
    <property type="match status" value="1"/>
</dbReference>
<feature type="signal peptide" evidence="2">
    <location>
        <begin position="1"/>
        <end position="24"/>
    </location>
</feature>
<protein>
    <submittedName>
        <fullName evidence="4">Phosphate ABC transporter substrate-binding protein</fullName>
    </submittedName>
</protein>
<dbReference type="RefSeq" id="WP_165027793.1">
    <property type="nucleotide sequence ID" value="NZ_JAAKZF010000012.1"/>
</dbReference>
<organism evidence="4 5">
    <name type="scientific">Allomesorhizobium camelthorni</name>
    <dbReference type="NCBI Taxonomy" id="475069"/>
    <lineage>
        <taxon>Bacteria</taxon>
        <taxon>Pseudomonadati</taxon>
        <taxon>Pseudomonadota</taxon>
        <taxon>Alphaproteobacteria</taxon>
        <taxon>Hyphomicrobiales</taxon>
        <taxon>Phyllobacteriaceae</taxon>
        <taxon>Allomesorhizobium</taxon>
    </lineage>
</organism>
<evidence type="ECO:0000313" key="5">
    <source>
        <dbReference type="Proteomes" id="UP001642900"/>
    </source>
</evidence>
<keyword evidence="1 2" id="KW-0732">Signal</keyword>
<dbReference type="EMBL" id="JAAKZF010000012">
    <property type="protein sequence ID" value="NGO51887.1"/>
    <property type="molecule type" value="Genomic_DNA"/>
</dbReference>
<comment type="caution">
    <text evidence="4">The sequence shown here is derived from an EMBL/GenBank/DDBJ whole genome shotgun (WGS) entry which is preliminary data.</text>
</comment>
<name>A0A6G4WCP2_9HYPH</name>
<gene>
    <name evidence="4" type="ORF">G6N73_11960</name>
</gene>
<dbReference type="PANTHER" id="PTHR30570">
    <property type="entry name" value="PERIPLASMIC PHOSPHATE BINDING COMPONENT OF PHOSPHATE ABC TRANSPORTER"/>
    <property type="match status" value="1"/>
</dbReference>
<accession>A0A6G4WCP2</accession>